<reference evidence="2 3" key="1">
    <citation type="journal article" date="2010" name="Genome Biol. Evol.">
        <title>The sequence of a 1.8-mb bacterial linear plasmid reveals a rich evolutionary reservoir of secondary metabolic pathways.</title>
        <authorList>
            <person name="Medema M.H."/>
            <person name="Trefzer A."/>
            <person name="Kovalchuk A."/>
            <person name="van den Berg M."/>
            <person name="Mueller U."/>
            <person name="Heijne W."/>
            <person name="Wu L."/>
            <person name="Alam M.T."/>
            <person name="Ronning C.M."/>
            <person name="Nierman W.C."/>
            <person name="Bovenberg R.A.L."/>
            <person name="Breitling R."/>
            <person name="Takano E."/>
        </authorList>
    </citation>
    <scope>NUCLEOTIDE SEQUENCE [LARGE SCALE GENOMIC DNA]</scope>
    <source>
        <strain evidence="3">ATCC 27064 / DSM 738 / JCM 4710 / NBRC 13307 / NCIMB 12785 / NRRL 3585 / VKM Ac-602</strain>
        <plasmid evidence="2">pSCL4</plasmid>
    </source>
</reference>
<dbReference type="EMBL" id="CM000914">
    <property type="protein sequence ID" value="EFG03909.2"/>
    <property type="molecule type" value="Genomic_DNA"/>
</dbReference>
<gene>
    <name evidence="2" type="ORF">SCLAV_p0419</name>
</gene>
<keyword evidence="1" id="KW-0732">Signal</keyword>
<organism evidence="2 3">
    <name type="scientific">Streptomyces clavuligerus</name>
    <dbReference type="NCBI Taxonomy" id="1901"/>
    <lineage>
        <taxon>Bacteria</taxon>
        <taxon>Bacillati</taxon>
        <taxon>Actinomycetota</taxon>
        <taxon>Actinomycetes</taxon>
        <taxon>Kitasatosporales</taxon>
        <taxon>Streptomycetaceae</taxon>
        <taxon>Streptomyces</taxon>
    </lineage>
</organism>
<evidence type="ECO:0000313" key="2">
    <source>
        <dbReference type="EMBL" id="EFG03909.2"/>
    </source>
</evidence>
<sequence length="171" mass="18594">MRLRSDRGCRPGPEPGSAIVTRFLTAAVLFALVAAPLPAATAAQAAPAARKVACGAKGASPHKSRGQEKQYGRKVIIAKATAVCAGNRPVSKLVIDTKLQKKTRGTWRNATRNRPQPYTPVKLGKKYVAWTHYTKCQKGTYRIMFRVSGKVDGKMRYGNWGAGDPRKNPCD</sequence>
<evidence type="ECO:0000256" key="1">
    <source>
        <dbReference type="SAM" id="SignalP"/>
    </source>
</evidence>
<evidence type="ECO:0000313" key="3">
    <source>
        <dbReference type="Proteomes" id="UP000002357"/>
    </source>
</evidence>
<feature type="chain" id="PRO_5003076369" description="Secreted protein" evidence="1">
    <location>
        <begin position="46"/>
        <end position="171"/>
    </location>
</feature>
<evidence type="ECO:0008006" key="4">
    <source>
        <dbReference type="Google" id="ProtNLM"/>
    </source>
</evidence>
<dbReference type="Proteomes" id="UP000002357">
    <property type="component" value="Plasmid pSCL4"/>
</dbReference>
<protein>
    <recommendedName>
        <fullName evidence="4">Secreted protein</fullName>
    </recommendedName>
</protein>
<name>D5SJ16_STRCL</name>
<keyword evidence="3" id="KW-1185">Reference proteome</keyword>
<geneLocation type="plasmid" evidence="2 3">
    <name>pSCL4</name>
</geneLocation>
<dbReference type="AlphaFoldDB" id="D5SJ16"/>
<feature type="signal peptide" evidence="1">
    <location>
        <begin position="1"/>
        <end position="45"/>
    </location>
</feature>
<keyword evidence="2" id="KW-0614">Plasmid</keyword>
<accession>D5SJ16</accession>
<proteinExistence type="predicted"/>